<proteinExistence type="predicted"/>
<evidence type="ECO:0000313" key="2">
    <source>
        <dbReference type="EMBL" id="RTQ53719.1"/>
    </source>
</evidence>
<accession>A0A431U959</accession>
<keyword evidence="3" id="KW-1185">Reference proteome</keyword>
<evidence type="ECO:0008006" key="4">
    <source>
        <dbReference type="Google" id="ProtNLM"/>
    </source>
</evidence>
<dbReference type="AlphaFoldDB" id="A0A431U959"/>
<comment type="caution">
    <text evidence="2">The sequence shown here is derived from an EMBL/GenBank/DDBJ whole genome shotgun (WGS) entry which is preliminary data.</text>
</comment>
<feature type="region of interest" description="Disordered" evidence="1">
    <location>
        <begin position="46"/>
        <end position="65"/>
    </location>
</feature>
<protein>
    <recommendedName>
        <fullName evidence="4">DUF3575 domain-containing protein</fullName>
    </recommendedName>
</protein>
<gene>
    <name evidence="2" type="ORF">EJV47_03000</name>
</gene>
<name>A0A431U959_9BACT</name>
<evidence type="ECO:0000256" key="1">
    <source>
        <dbReference type="SAM" id="MobiDB-lite"/>
    </source>
</evidence>
<evidence type="ECO:0000313" key="3">
    <source>
        <dbReference type="Proteomes" id="UP000282184"/>
    </source>
</evidence>
<organism evidence="2 3">
    <name type="scientific">Hymenobacter gummosus</name>
    <dbReference type="NCBI Taxonomy" id="1776032"/>
    <lineage>
        <taxon>Bacteria</taxon>
        <taxon>Pseudomonadati</taxon>
        <taxon>Bacteroidota</taxon>
        <taxon>Cytophagia</taxon>
        <taxon>Cytophagales</taxon>
        <taxon>Hymenobacteraceae</taxon>
        <taxon>Hymenobacter</taxon>
    </lineage>
</organism>
<reference evidence="2 3" key="1">
    <citation type="submission" date="2018-12" db="EMBL/GenBank/DDBJ databases">
        <title>Hymenobacter gummosus sp. nov., isolated from a spring.</title>
        <authorList>
            <person name="Nie L."/>
        </authorList>
    </citation>
    <scope>NUCLEOTIDE SEQUENCE [LARGE SCALE GENOMIC DNA]</scope>
    <source>
        <strain evidence="2 3">KCTC 52166</strain>
    </source>
</reference>
<dbReference type="EMBL" id="RXOF01000001">
    <property type="protein sequence ID" value="RTQ53719.1"/>
    <property type="molecule type" value="Genomic_DNA"/>
</dbReference>
<sequence length="217" mass="23498">MLRAPTTRTQLPDVAVTARPVSVQPGLAAELPAVLPLAAPGALATEPPARPAAADAPASRSGPGWPRGVALHGEVWTSEFMPLNGAIQFGPPRLYAIISASADPVGRQTSWALGAGVGTTGRAWGRFTPRLEVLQWVVDTDQERAPGWLTQLRPSVGWQLREGRRWQLVGAPTLNLAVARPEPGRWSLGQNQWLWLDADRDQPRLRLWPGVQVGLRF</sequence>
<dbReference type="Proteomes" id="UP000282184">
    <property type="component" value="Unassembled WGS sequence"/>
</dbReference>
<dbReference type="RefSeq" id="WP_126691646.1">
    <property type="nucleotide sequence ID" value="NZ_RXOF01000001.1"/>
</dbReference>
<feature type="compositionally biased region" description="Low complexity" evidence="1">
    <location>
        <begin position="46"/>
        <end position="58"/>
    </location>
</feature>
<dbReference type="OrthoDB" id="5505971at2"/>